<organism evidence="3">
    <name type="scientific">Arabidopsis lyrata subsp. lyrata</name>
    <name type="common">Lyre-leaved rock-cress</name>
    <dbReference type="NCBI Taxonomy" id="81972"/>
    <lineage>
        <taxon>Eukaryota</taxon>
        <taxon>Viridiplantae</taxon>
        <taxon>Streptophyta</taxon>
        <taxon>Embryophyta</taxon>
        <taxon>Tracheophyta</taxon>
        <taxon>Spermatophyta</taxon>
        <taxon>Magnoliopsida</taxon>
        <taxon>eudicotyledons</taxon>
        <taxon>Gunneridae</taxon>
        <taxon>Pentapetalae</taxon>
        <taxon>rosids</taxon>
        <taxon>malvids</taxon>
        <taxon>Brassicales</taxon>
        <taxon>Brassicaceae</taxon>
        <taxon>Camelineae</taxon>
        <taxon>Arabidopsis</taxon>
    </lineage>
</organism>
<evidence type="ECO:0000259" key="1">
    <source>
        <dbReference type="Pfam" id="PF03478"/>
    </source>
</evidence>
<dbReference type="KEGG" id="aly:9299346"/>
<protein>
    <submittedName>
        <fullName evidence="2">Predicted protein</fullName>
    </submittedName>
</protein>
<dbReference type="PANTHER" id="PTHR44259">
    <property type="entry name" value="OS07G0183000 PROTEIN-RELATED"/>
    <property type="match status" value="1"/>
</dbReference>
<feature type="domain" description="KIB1-4 beta-propeller" evidence="1">
    <location>
        <begin position="77"/>
        <end position="340"/>
    </location>
</feature>
<gene>
    <name evidence="2" type="ORF">ARALYDRAFT_683048</name>
</gene>
<dbReference type="Proteomes" id="UP000008694">
    <property type="component" value="Unassembled WGS sequence"/>
</dbReference>
<proteinExistence type="predicted"/>
<reference evidence="3" key="1">
    <citation type="journal article" date="2011" name="Nat. Genet.">
        <title>The Arabidopsis lyrata genome sequence and the basis of rapid genome size change.</title>
        <authorList>
            <person name="Hu T.T."/>
            <person name="Pattyn P."/>
            <person name="Bakker E.G."/>
            <person name="Cao J."/>
            <person name="Cheng J.-F."/>
            <person name="Clark R.M."/>
            <person name="Fahlgren N."/>
            <person name="Fawcett J.A."/>
            <person name="Grimwood J."/>
            <person name="Gundlach H."/>
            <person name="Haberer G."/>
            <person name="Hollister J.D."/>
            <person name="Ossowski S."/>
            <person name="Ottilar R.P."/>
            <person name="Salamov A.A."/>
            <person name="Schneeberger K."/>
            <person name="Spannagl M."/>
            <person name="Wang X."/>
            <person name="Yang L."/>
            <person name="Nasrallah M.E."/>
            <person name="Bergelson J."/>
            <person name="Carrington J.C."/>
            <person name="Gaut B.S."/>
            <person name="Schmutz J."/>
            <person name="Mayer K.F.X."/>
            <person name="Van de Peer Y."/>
            <person name="Grigoriev I.V."/>
            <person name="Nordborg M."/>
            <person name="Weigel D."/>
            <person name="Guo Y.-L."/>
        </authorList>
    </citation>
    <scope>NUCLEOTIDE SEQUENCE [LARGE SCALE GENOMIC DNA]</scope>
    <source>
        <strain evidence="3">cv. MN47</strain>
    </source>
</reference>
<accession>D7MVD6</accession>
<dbReference type="OrthoDB" id="642536at2759"/>
<name>D7MVD6_ARALL</name>
<dbReference type="PANTHER" id="PTHR44259:SF105">
    <property type="entry name" value="DUF295 DOMAIN-CONTAINING PROTEIN"/>
    <property type="match status" value="1"/>
</dbReference>
<dbReference type="Pfam" id="PF03478">
    <property type="entry name" value="Beta-prop_KIB1-4"/>
    <property type="match status" value="1"/>
</dbReference>
<evidence type="ECO:0000313" key="2">
    <source>
        <dbReference type="EMBL" id="EFH39429.1"/>
    </source>
</evidence>
<dbReference type="AlphaFoldDB" id="D7MVD6"/>
<dbReference type="HOGENOM" id="CLU_023149_2_0_1"/>
<dbReference type="Gramene" id="Al_scaffold_0009_86">
    <property type="protein sequence ID" value="Al_scaffold_0009_86"/>
    <property type="gene ID" value="Al_scaffold_0009_86"/>
</dbReference>
<keyword evidence="3" id="KW-1185">Reference proteome</keyword>
<dbReference type="eggNOG" id="ENOG502R7F9">
    <property type="taxonomic scope" value="Eukaryota"/>
</dbReference>
<dbReference type="InterPro" id="IPR050942">
    <property type="entry name" value="F-box_BR-signaling"/>
</dbReference>
<dbReference type="EMBL" id="GL348721">
    <property type="protein sequence ID" value="EFH39429.1"/>
    <property type="molecule type" value="Genomic_DNA"/>
</dbReference>
<dbReference type="InterPro" id="IPR005174">
    <property type="entry name" value="KIB1-4_b-propeller"/>
</dbReference>
<evidence type="ECO:0000313" key="3">
    <source>
        <dbReference type="Proteomes" id="UP000008694"/>
    </source>
</evidence>
<sequence length="366" mass="40855">MSQLLRRISSSLGKKERLCFSELRWFSTAAATPSPSPFVLCNETNARRSRVSDGARVVVVDINLYDPRKDETVEIPDQTLPEELYPSMKIGSSRGWVGVKDMRNSNVLLTNIFNPSASVSSHKVITLPPLQDSEAHISSISLSASPDHEDCVVAATTTRPSLYLCRPGDSEWIHTKIPHFNMQMMYSARDRQFYLRSWKNEENGAPLDLFKTSSGFPQVSLYQSFPNSDILQVSSPNTDQYLVESPSGESFIVCWCNKLANREEVVSPDSASYVLKPTGFAVFRQDHKKKIASYTDDIGDLCIFLGKGEEAFCVSASEYPGLKPNSVYYARYDTGLGFYDLSSNTLHEVTVPAALSRFFLCLAPLH</sequence>